<feature type="transmembrane region" description="Helical" evidence="1">
    <location>
        <begin position="33"/>
        <end position="54"/>
    </location>
</feature>
<dbReference type="Proteomes" id="UP000005707">
    <property type="component" value="Unassembled WGS sequence"/>
</dbReference>
<evidence type="ECO:0000313" key="2">
    <source>
        <dbReference type="EMBL" id="ERJ12320.1"/>
    </source>
</evidence>
<name>U2FHK8_9MOLU</name>
<reference evidence="2 3" key="2">
    <citation type="journal article" date="2013" name="PLoS ONE">
        <title>INDIGO - INtegrated Data Warehouse of MIcrobial GenOmes with Examples from the Red Sea Extremophiles.</title>
        <authorList>
            <person name="Alam I."/>
            <person name="Antunes A."/>
            <person name="Kamau A.A."/>
            <person name="Ba Alawi W."/>
            <person name="Kalkatawi M."/>
            <person name="Stingl U."/>
            <person name="Bajic V.B."/>
        </authorList>
    </citation>
    <scope>NUCLEOTIDE SEQUENCE [LARGE SCALE GENOMIC DNA]</scope>
    <source>
        <strain evidence="2 3">SSD-17B</strain>
    </source>
</reference>
<accession>U2FHK8</accession>
<gene>
    <name evidence="2" type="ORF">HLPCO_001306</name>
</gene>
<dbReference type="AlphaFoldDB" id="U2FHK8"/>
<evidence type="ECO:0000256" key="1">
    <source>
        <dbReference type="SAM" id="Phobius"/>
    </source>
</evidence>
<organism evidence="2 3">
    <name type="scientific">Haloplasma contractile SSD-17B</name>
    <dbReference type="NCBI Taxonomy" id="1033810"/>
    <lineage>
        <taxon>Bacteria</taxon>
        <taxon>Bacillati</taxon>
        <taxon>Mycoplasmatota</taxon>
        <taxon>Mollicutes</taxon>
        <taxon>Haloplasmatales</taxon>
        <taxon>Haloplasmataceae</taxon>
        <taxon>Haloplasma</taxon>
    </lineage>
</organism>
<proteinExistence type="predicted"/>
<dbReference type="RefSeq" id="WP_008825104.1">
    <property type="nucleotide sequence ID" value="NZ_AFNU02000004.1"/>
</dbReference>
<dbReference type="EMBL" id="AFNU02000004">
    <property type="protein sequence ID" value="ERJ12320.1"/>
    <property type="molecule type" value="Genomic_DNA"/>
</dbReference>
<evidence type="ECO:0000313" key="3">
    <source>
        <dbReference type="Proteomes" id="UP000005707"/>
    </source>
</evidence>
<keyword evidence="1" id="KW-1133">Transmembrane helix</keyword>
<sequence>MKLDVLNYIITLLGAIVMVVFVILGLTKWNADLLMILPATVAGGFIFASGYFGINMNRKKVNSDLE</sequence>
<reference evidence="2 3" key="1">
    <citation type="journal article" date="2011" name="J. Bacteriol.">
        <title>Genome sequence of Haloplasma contractile, an unusual contractile bacterium from a deep-sea anoxic brine lake.</title>
        <authorList>
            <person name="Antunes A."/>
            <person name="Alam I."/>
            <person name="El Dorry H."/>
            <person name="Siam R."/>
            <person name="Robertson A."/>
            <person name="Bajic V.B."/>
            <person name="Stingl U."/>
        </authorList>
    </citation>
    <scope>NUCLEOTIDE SEQUENCE [LARGE SCALE GENOMIC DNA]</scope>
    <source>
        <strain evidence="2 3">SSD-17B</strain>
    </source>
</reference>
<keyword evidence="1" id="KW-0812">Transmembrane</keyword>
<keyword evidence="1" id="KW-0472">Membrane</keyword>
<keyword evidence="3" id="KW-1185">Reference proteome</keyword>
<comment type="caution">
    <text evidence="2">The sequence shown here is derived from an EMBL/GenBank/DDBJ whole genome shotgun (WGS) entry which is preliminary data.</text>
</comment>
<feature type="transmembrane region" description="Helical" evidence="1">
    <location>
        <begin position="6"/>
        <end position="26"/>
    </location>
</feature>
<protein>
    <submittedName>
        <fullName evidence="2">Uncharacterized protein</fullName>
    </submittedName>
</protein>
<dbReference type="InParanoid" id="U2FHK8"/>